<dbReference type="Gene3D" id="3.40.30.10">
    <property type="entry name" value="Glutaredoxin"/>
    <property type="match status" value="1"/>
</dbReference>
<evidence type="ECO:0000313" key="10">
    <source>
        <dbReference type="EMBL" id="MBP3192514.1"/>
    </source>
</evidence>
<comment type="subcellular location">
    <subcellularLocation>
        <location evidence="1">Cell membrane</location>
        <topology evidence="1">Multi-pass membrane protein</topology>
    </subcellularLocation>
</comment>
<dbReference type="InterPro" id="IPR028250">
    <property type="entry name" value="DsbDN"/>
</dbReference>
<dbReference type="PANTHER" id="PTHR32234:SF0">
    <property type="entry name" value="THIOL:DISULFIDE INTERCHANGE PROTEIN DSBD"/>
    <property type="match status" value="1"/>
</dbReference>
<evidence type="ECO:0000256" key="3">
    <source>
        <dbReference type="ARBA" id="ARBA00022692"/>
    </source>
</evidence>
<dbReference type="InterPro" id="IPR036249">
    <property type="entry name" value="Thioredoxin-like_sf"/>
</dbReference>
<dbReference type="InterPro" id="IPR035671">
    <property type="entry name" value="DsbD_gamma"/>
</dbReference>
<dbReference type="GO" id="GO:0017004">
    <property type="term" value="P:cytochrome complex assembly"/>
    <property type="evidence" value="ECO:0007669"/>
    <property type="project" value="UniProtKB-KW"/>
</dbReference>
<gene>
    <name evidence="10" type="ORF">NATSA_07550</name>
</gene>
<name>A0A8J7RML8_9BACT</name>
<keyword evidence="3 7" id="KW-0812">Transmembrane</keyword>
<dbReference type="PROSITE" id="PS51352">
    <property type="entry name" value="THIOREDOXIN_2"/>
    <property type="match status" value="1"/>
</dbReference>
<dbReference type="InterPro" id="IPR036929">
    <property type="entry name" value="DsbDN_sf"/>
</dbReference>
<dbReference type="Pfam" id="PF11412">
    <property type="entry name" value="DsbD_N"/>
    <property type="match status" value="1"/>
</dbReference>
<keyword evidence="8" id="KW-0732">Signal</keyword>
<feature type="transmembrane region" description="Helical" evidence="7">
    <location>
        <begin position="333"/>
        <end position="363"/>
    </location>
</feature>
<feature type="signal peptide" evidence="8">
    <location>
        <begin position="1"/>
        <end position="27"/>
    </location>
</feature>
<feature type="transmembrane region" description="Helical" evidence="7">
    <location>
        <begin position="434"/>
        <end position="453"/>
    </location>
</feature>
<feature type="transmembrane region" description="Helical" evidence="7">
    <location>
        <begin position="292"/>
        <end position="312"/>
    </location>
</feature>
<feature type="transmembrane region" description="Helical" evidence="7">
    <location>
        <begin position="369"/>
        <end position="395"/>
    </location>
</feature>
<evidence type="ECO:0000313" key="11">
    <source>
        <dbReference type="Proteomes" id="UP000673975"/>
    </source>
</evidence>
<evidence type="ECO:0000256" key="7">
    <source>
        <dbReference type="SAM" id="Phobius"/>
    </source>
</evidence>
<dbReference type="Pfam" id="PF02683">
    <property type="entry name" value="DsbD_TM"/>
    <property type="match status" value="1"/>
</dbReference>
<protein>
    <submittedName>
        <fullName evidence="10">Thioredoxin family protein</fullName>
    </submittedName>
</protein>
<dbReference type="Gene3D" id="2.60.40.1250">
    <property type="entry name" value="Thiol:disulfide interchange protein DsbD, N-terminal domain"/>
    <property type="match status" value="1"/>
</dbReference>
<sequence length="604" mass="66259">MLTKVRPLFLLLALFVITAGLFQDSQAQLRGSSEKVDVETYLSKDVVPRGSTFRVAVMLDIADGWHVNAHQPTLDYLIGTEVKLETHDRFILSDIRYPEPDKYEFAFAGGEDLLVYGGKVPVYLDIRASSGLETGTHKLTGHVRAQACDDQNCLAPSNLPLEIEFEVVDGEHTAQEINQDVFDQYDAAASGADASLQPQSPNEIEALFEDRGIILAFLALFLIGLALNLTPCVYPMLSVTVSIFGGQNDPNMLRVFSKAVVYVLGIATMYSVLGVLASFSGELFGSWLQHPWVLAGIGLLLFGLALSMFGLYEIQVPYWLASRLGTGNSTGFVGTYFSGLVVGVFAAPCIGPPIIALLAFIGSQGDPVFGFWSFFILSLGLGLPYLILGTFSGLLPKLPKSGVWMIWVKKVFGVVLVALALFYLAMPFMPVSDAFWVVPLAFIIGGVYLGFLESSGKETPYFSKLKKAFGALAVVAGIFFFMNLQKDGIQWESFDQSRLAEARESGNPVVLDFYADWCIPCLELERITFTDSRVVDATDDMVRMKVDLTQFDSPESEELRREFDVAGVPTIVFLDEQGNEVADARVVGFVGPDEFISRVNKVKQ</sequence>
<feature type="transmembrane region" description="Helical" evidence="7">
    <location>
        <begin position="465"/>
        <end position="484"/>
    </location>
</feature>
<evidence type="ECO:0000256" key="4">
    <source>
        <dbReference type="ARBA" id="ARBA00022748"/>
    </source>
</evidence>
<dbReference type="PANTHER" id="PTHR32234">
    <property type="entry name" value="THIOL:DISULFIDE INTERCHANGE PROTEIN DSBD"/>
    <property type="match status" value="1"/>
</dbReference>
<dbReference type="Proteomes" id="UP000673975">
    <property type="component" value="Unassembled WGS sequence"/>
</dbReference>
<feature type="transmembrane region" description="Helical" evidence="7">
    <location>
        <begin position="407"/>
        <end position="428"/>
    </location>
</feature>
<reference evidence="10" key="1">
    <citation type="submission" date="2021-02" db="EMBL/GenBank/DDBJ databases">
        <title>Natronogracilivirga saccharolytica gen. nov. sp. nov. a new anaerobic, haloalkiliphilic carbohydrate-fermenting bacterium from soda lake and proposing of Cyclonatronumiaceae fam. nov. in the phylum Balneolaeota.</title>
        <authorList>
            <person name="Zhilina T.N."/>
            <person name="Sorokin D.Y."/>
            <person name="Zavarzina D.G."/>
            <person name="Toshchakov S.V."/>
            <person name="Kublanov I.V."/>
        </authorList>
    </citation>
    <scope>NUCLEOTIDE SEQUENCE</scope>
    <source>
        <strain evidence="10">Z-1702</strain>
    </source>
</reference>
<keyword evidence="2" id="KW-1003">Cell membrane</keyword>
<dbReference type="RefSeq" id="WP_210511408.1">
    <property type="nucleotide sequence ID" value="NZ_JAFIDN010000004.1"/>
</dbReference>
<evidence type="ECO:0000256" key="5">
    <source>
        <dbReference type="ARBA" id="ARBA00022989"/>
    </source>
</evidence>
<dbReference type="GO" id="GO:0045454">
    <property type="term" value="P:cell redox homeostasis"/>
    <property type="evidence" value="ECO:0007669"/>
    <property type="project" value="TreeGrafter"/>
</dbReference>
<comment type="caution">
    <text evidence="10">The sequence shown here is derived from an EMBL/GenBank/DDBJ whole genome shotgun (WGS) entry which is preliminary data.</text>
</comment>
<feature type="transmembrane region" description="Helical" evidence="7">
    <location>
        <begin position="213"/>
        <end position="238"/>
    </location>
</feature>
<dbReference type="EMBL" id="JAFIDN010000004">
    <property type="protein sequence ID" value="MBP3192514.1"/>
    <property type="molecule type" value="Genomic_DNA"/>
</dbReference>
<feature type="chain" id="PRO_5035216566" evidence="8">
    <location>
        <begin position="28"/>
        <end position="604"/>
    </location>
</feature>
<dbReference type="InterPro" id="IPR013766">
    <property type="entry name" value="Thioredoxin_domain"/>
</dbReference>
<keyword evidence="4" id="KW-0201">Cytochrome c-type biogenesis</keyword>
<organism evidence="10 11">
    <name type="scientific">Natronogracilivirga saccharolytica</name>
    <dbReference type="NCBI Taxonomy" id="2812953"/>
    <lineage>
        <taxon>Bacteria</taxon>
        <taxon>Pseudomonadati</taxon>
        <taxon>Balneolota</taxon>
        <taxon>Balneolia</taxon>
        <taxon>Balneolales</taxon>
        <taxon>Cyclonatronaceae</taxon>
        <taxon>Natronogracilivirga</taxon>
    </lineage>
</organism>
<dbReference type="GO" id="GO:0005886">
    <property type="term" value="C:plasma membrane"/>
    <property type="evidence" value="ECO:0007669"/>
    <property type="project" value="UniProtKB-SubCell"/>
</dbReference>
<keyword evidence="6 7" id="KW-0472">Membrane</keyword>
<accession>A0A8J7RML8</accession>
<evidence type="ECO:0000256" key="6">
    <source>
        <dbReference type="ARBA" id="ARBA00023136"/>
    </source>
</evidence>
<keyword evidence="11" id="KW-1185">Reference proteome</keyword>
<evidence type="ECO:0000256" key="8">
    <source>
        <dbReference type="SAM" id="SignalP"/>
    </source>
</evidence>
<keyword evidence="5 7" id="KW-1133">Transmembrane helix</keyword>
<dbReference type="SUPFAM" id="SSF52833">
    <property type="entry name" value="Thioredoxin-like"/>
    <property type="match status" value="1"/>
</dbReference>
<proteinExistence type="predicted"/>
<evidence type="ECO:0000256" key="1">
    <source>
        <dbReference type="ARBA" id="ARBA00004651"/>
    </source>
</evidence>
<evidence type="ECO:0000259" key="9">
    <source>
        <dbReference type="PROSITE" id="PS51352"/>
    </source>
</evidence>
<evidence type="ECO:0000256" key="2">
    <source>
        <dbReference type="ARBA" id="ARBA00022475"/>
    </source>
</evidence>
<feature type="transmembrane region" description="Helical" evidence="7">
    <location>
        <begin position="259"/>
        <end position="280"/>
    </location>
</feature>
<dbReference type="InterPro" id="IPR003834">
    <property type="entry name" value="Cyt_c_assmbl_TM_dom"/>
</dbReference>
<dbReference type="CDD" id="cd02953">
    <property type="entry name" value="DsbDgamma"/>
    <property type="match status" value="1"/>
</dbReference>
<dbReference type="GO" id="GO:0015035">
    <property type="term" value="F:protein-disulfide reductase activity"/>
    <property type="evidence" value="ECO:0007669"/>
    <property type="project" value="TreeGrafter"/>
</dbReference>
<dbReference type="Pfam" id="PF13899">
    <property type="entry name" value="Thioredoxin_7"/>
    <property type="match status" value="1"/>
</dbReference>
<feature type="domain" description="Thioredoxin" evidence="9">
    <location>
        <begin position="453"/>
        <end position="604"/>
    </location>
</feature>
<dbReference type="AlphaFoldDB" id="A0A8J7RML8"/>